<dbReference type="Gene3D" id="3.40.50.300">
    <property type="entry name" value="P-loop containing nucleotide triphosphate hydrolases"/>
    <property type="match status" value="1"/>
</dbReference>
<evidence type="ECO:0000256" key="3">
    <source>
        <dbReference type="SAM" id="MobiDB-lite"/>
    </source>
</evidence>
<keyword evidence="2" id="KW-0238">DNA-binding</keyword>
<name>A0ABW6RS75_9NOCA</name>
<dbReference type="SUPFAM" id="SSF52540">
    <property type="entry name" value="P-loop containing nucleoside triphosphate hydrolases"/>
    <property type="match status" value="1"/>
</dbReference>
<evidence type="ECO:0000256" key="1">
    <source>
        <dbReference type="ARBA" id="ARBA00005820"/>
    </source>
</evidence>
<evidence type="ECO:0000259" key="4">
    <source>
        <dbReference type="SMART" id="SM00862"/>
    </source>
</evidence>
<dbReference type="InterPro" id="IPR001867">
    <property type="entry name" value="OmpR/PhoB-type_DNA-bd"/>
</dbReference>
<dbReference type="SUPFAM" id="SSF46894">
    <property type="entry name" value="C-terminal effector domain of the bipartite response regulators"/>
    <property type="match status" value="1"/>
</dbReference>
<dbReference type="PANTHER" id="PTHR35807">
    <property type="entry name" value="TRANSCRIPTIONAL REGULATOR REDD-RELATED"/>
    <property type="match status" value="1"/>
</dbReference>
<comment type="similarity">
    <text evidence="1">Belongs to the AfsR/DnrI/RedD regulatory family.</text>
</comment>
<feature type="compositionally biased region" description="Pro residues" evidence="3">
    <location>
        <begin position="352"/>
        <end position="367"/>
    </location>
</feature>
<protein>
    <submittedName>
        <fullName evidence="6">BTAD domain-containing putative transcriptional regulator</fullName>
    </submittedName>
</protein>
<dbReference type="InterPro" id="IPR005158">
    <property type="entry name" value="BTAD"/>
</dbReference>
<dbReference type="InterPro" id="IPR011990">
    <property type="entry name" value="TPR-like_helical_dom_sf"/>
</dbReference>
<dbReference type="EMBL" id="JBIAQY010000001">
    <property type="protein sequence ID" value="MFF3566859.1"/>
    <property type="molecule type" value="Genomic_DNA"/>
</dbReference>
<evidence type="ECO:0000313" key="7">
    <source>
        <dbReference type="Proteomes" id="UP001601992"/>
    </source>
</evidence>
<dbReference type="Gene3D" id="1.25.40.10">
    <property type="entry name" value="Tetratricopeptide repeat domain"/>
    <property type="match status" value="1"/>
</dbReference>
<evidence type="ECO:0000256" key="2">
    <source>
        <dbReference type="ARBA" id="ARBA00023125"/>
    </source>
</evidence>
<keyword evidence="7" id="KW-1185">Reference proteome</keyword>
<dbReference type="PRINTS" id="PR01217">
    <property type="entry name" value="PRICHEXTENSN"/>
</dbReference>
<dbReference type="InterPro" id="IPR051677">
    <property type="entry name" value="AfsR-DnrI-RedD_regulator"/>
</dbReference>
<dbReference type="SMART" id="SM00862">
    <property type="entry name" value="Trans_reg_C"/>
    <property type="match status" value="1"/>
</dbReference>
<evidence type="ECO:0000313" key="6">
    <source>
        <dbReference type="EMBL" id="MFF3566859.1"/>
    </source>
</evidence>
<dbReference type="Pfam" id="PF03704">
    <property type="entry name" value="BTAD"/>
    <property type="match status" value="1"/>
</dbReference>
<accession>A0ABW6RS75</accession>
<dbReference type="Proteomes" id="UP001601992">
    <property type="component" value="Unassembled WGS sequence"/>
</dbReference>
<dbReference type="InterPro" id="IPR036388">
    <property type="entry name" value="WH-like_DNA-bd_sf"/>
</dbReference>
<organism evidence="6 7">
    <name type="scientific">Nocardia jiangxiensis</name>
    <dbReference type="NCBI Taxonomy" id="282685"/>
    <lineage>
        <taxon>Bacteria</taxon>
        <taxon>Bacillati</taxon>
        <taxon>Actinomycetota</taxon>
        <taxon>Actinomycetes</taxon>
        <taxon>Mycobacteriales</taxon>
        <taxon>Nocardiaceae</taxon>
        <taxon>Nocardia</taxon>
    </lineage>
</organism>
<dbReference type="InterPro" id="IPR027417">
    <property type="entry name" value="P-loop_NTPase"/>
</dbReference>
<sequence>MASTTSHTTVAPAHPLLIAVVGLGPGMGVTTTTVALARGWPGPDGAVVVEADPRGGQLAQLTGADPYRGLASLARAARSRSAPVRIAEHLHRLPGGVGVLAAPPRADAARSEWVTTLLTGRERDRRLSELAAWRAVGATVFVDCGAPEPGSSLDAVLAGADACLIVVHADLTDPSLAGARIRELAGHARRPGVLLLGAEPDSDYATALEIPVLAGLPHDRHSATALLHTPRLTLRRNRLLRAARTVAATVETQLRPPAPTPPTTPAGTPPAPRPARPRVGMLGRRAPVRPRVYRIEAPTGPPAPDPARIDSNPTPTATSRTLPAQPAAPHSTDRDAEAIVVPRRSVPREIPSSPPQPPAPRPSPRSPEPAAGAAEPGLAIRIFGPTRVLWRAGDSPRAGVEITRSLQPRSRELLTVLALHPDGLSRGELIDALWGHRSPDRPGTALTNALARLRGAVATATDHQRALLIEDRPRYRLDPAAVRVDYWEFTAAVAARRATGAEPEHIAASRRILDIASATATLAADLSDPWVEPLREAAHHNILNALGWLAAHTVTQDPRTTLGMLETAVDTDPYNEPLWQDILRLHAKLGEHDALARTYSLLSRKLAEIDATPSLETQQLLEHLRHTTR</sequence>
<gene>
    <name evidence="6" type="ORF">ACFYXQ_03660</name>
</gene>
<comment type="caution">
    <text evidence="6">The sequence shown here is derived from an EMBL/GenBank/DDBJ whole genome shotgun (WGS) entry which is preliminary data.</text>
</comment>
<feature type="domain" description="Bacterial transcriptional activator" evidence="5">
    <location>
        <begin position="484"/>
        <end position="625"/>
    </location>
</feature>
<feature type="domain" description="OmpR/PhoB-type" evidence="4">
    <location>
        <begin position="399"/>
        <end position="477"/>
    </location>
</feature>
<dbReference type="SMART" id="SM01043">
    <property type="entry name" value="BTAD"/>
    <property type="match status" value="1"/>
</dbReference>
<dbReference type="InterPro" id="IPR016032">
    <property type="entry name" value="Sig_transdc_resp-reg_C-effctor"/>
</dbReference>
<dbReference type="Gene3D" id="1.10.10.10">
    <property type="entry name" value="Winged helix-like DNA-binding domain superfamily/Winged helix DNA-binding domain"/>
    <property type="match status" value="1"/>
</dbReference>
<feature type="compositionally biased region" description="Pro residues" evidence="3">
    <location>
        <begin position="256"/>
        <end position="274"/>
    </location>
</feature>
<feature type="compositionally biased region" description="Polar residues" evidence="3">
    <location>
        <begin position="311"/>
        <end position="322"/>
    </location>
</feature>
<feature type="region of interest" description="Disordered" evidence="3">
    <location>
        <begin position="248"/>
        <end position="373"/>
    </location>
</feature>
<evidence type="ECO:0000259" key="5">
    <source>
        <dbReference type="SMART" id="SM01043"/>
    </source>
</evidence>
<dbReference type="RefSeq" id="WP_387402533.1">
    <property type="nucleotide sequence ID" value="NZ_JBIAQY010000001.1"/>
</dbReference>
<reference evidence="6 7" key="1">
    <citation type="submission" date="2024-10" db="EMBL/GenBank/DDBJ databases">
        <title>The Natural Products Discovery Center: Release of the First 8490 Sequenced Strains for Exploring Actinobacteria Biosynthetic Diversity.</title>
        <authorList>
            <person name="Kalkreuter E."/>
            <person name="Kautsar S.A."/>
            <person name="Yang D."/>
            <person name="Bader C.D."/>
            <person name="Teijaro C.N."/>
            <person name="Fluegel L."/>
            <person name="Davis C.M."/>
            <person name="Simpson J.R."/>
            <person name="Lauterbach L."/>
            <person name="Steele A.D."/>
            <person name="Gui C."/>
            <person name="Meng S."/>
            <person name="Li G."/>
            <person name="Viehrig K."/>
            <person name="Ye F."/>
            <person name="Su P."/>
            <person name="Kiefer A.F."/>
            <person name="Nichols A."/>
            <person name="Cepeda A.J."/>
            <person name="Yan W."/>
            <person name="Fan B."/>
            <person name="Jiang Y."/>
            <person name="Adhikari A."/>
            <person name="Zheng C.-J."/>
            <person name="Schuster L."/>
            <person name="Cowan T.M."/>
            <person name="Smanski M.J."/>
            <person name="Chevrette M.G."/>
            <person name="De Carvalho L.P.S."/>
            <person name="Shen B."/>
        </authorList>
    </citation>
    <scope>NUCLEOTIDE SEQUENCE [LARGE SCALE GENOMIC DNA]</scope>
    <source>
        <strain evidence="6 7">NPDC002593</strain>
    </source>
</reference>
<proteinExistence type="inferred from homology"/>